<name>A0A1H4YGF6_RHOJO</name>
<evidence type="ECO:0000259" key="4">
    <source>
        <dbReference type="Pfam" id="PF13407"/>
    </source>
</evidence>
<protein>
    <submittedName>
        <fullName evidence="5">Monosaccharide ABC transporter substrate-binding protein, CUT2 family</fullName>
    </submittedName>
</protein>
<dbReference type="InterPro" id="IPR025997">
    <property type="entry name" value="SBP_2_dom"/>
</dbReference>
<comment type="subcellular location">
    <subcellularLocation>
        <location evidence="1">Cell envelope</location>
    </subcellularLocation>
</comment>
<dbReference type="OrthoDB" id="3600104at2"/>
<dbReference type="EMBL" id="FNTL01000004">
    <property type="protein sequence ID" value="SED17022.1"/>
    <property type="molecule type" value="Genomic_DNA"/>
</dbReference>
<feature type="domain" description="Periplasmic binding protein" evidence="4">
    <location>
        <begin position="76"/>
        <end position="329"/>
    </location>
</feature>
<evidence type="ECO:0000256" key="1">
    <source>
        <dbReference type="ARBA" id="ARBA00004196"/>
    </source>
</evidence>
<reference evidence="6" key="1">
    <citation type="submission" date="2016-10" db="EMBL/GenBank/DDBJ databases">
        <authorList>
            <person name="Varghese N."/>
        </authorList>
    </citation>
    <scope>NUCLEOTIDE SEQUENCE [LARGE SCALE GENOMIC DNA]</scope>
    <source>
        <strain evidence="6">DSM 44719</strain>
    </source>
</reference>
<evidence type="ECO:0000256" key="3">
    <source>
        <dbReference type="ARBA" id="ARBA00022729"/>
    </source>
</evidence>
<dbReference type="GO" id="GO:0030313">
    <property type="term" value="C:cell envelope"/>
    <property type="evidence" value="ECO:0007669"/>
    <property type="project" value="UniProtKB-SubCell"/>
</dbReference>
<dbReference type="PANTHER" id="PTHR46847:SF1">
    <property type="entry name" value="D-ALLOSE-BINDING PERIPLASMIC PROTEIN-RELATED"/>
    <property type="match status" value="1"/>
</dbReference>
<proteinExistence type="inferred from homology"/>
<dbReference type="AlphaFoldDB" id="A0A1H4YGF6"/>
<dbReference type="InterPro" id="IPR028082">
    <property type="entry name" value="Peripla_BP_I"/>
</dbReference>
<dbReference type="GO" id="GO:0030246">
    <property type="term" value="F:carbohydrate binding"/>
    <property type="evidence" value="ECO:0007669"/>
    <property type="project" value="UniProtKB-ARBA"/>
</dbReference>
<accession>A0A1H4YGF6</accession>
<evidence type="ECO:0000313" key="5">
    <source>
        <dbReference type="EMBL" id="SED17022.1"/>
    </source>
</evidence>
<dbReference type="Gene3D" id="3.40.50.2300">
    <property type="match status" value="2"/>
</dbReference>
<dbReference type="PROSITE" id="PS51318">
    <property type="entry name" value="TAT"/>
    <property type="match status" value="1"/>
</dbReference>
<dbReference type="Pfam" id="PF13407">
    <property type="entry name" value="Peripla_BP_4"/>
    <property type="match status" value="1"/>
</dbReference>
<evidence type="ECO:0000313" key="6">
    <source>
        <dbReference type="Proteomes" id="UP000183407"/>
    </source>
</evidence>
<dbReference type="CDD" id="cd01536">
    <property type="entry name" value="PBP1_ABC_sugar_binding-like"/>
    <property type="match status" value="1"/>
</dbReference>
<dbReference type="Proteomes" id="UP000183407">
    <property type="component" value="Unassembled WGS sequence"/>
</dbReference>
<dbReference type="PANTHER" id="PTHR46847">
    <property type="entry name" value="D-ALLOSE-BINDING PERIPLASMIC PROTEIN-RELATED"/>
    <property type="match status" value="1"/>
</dbReference>
<dbReference type="RefSeq" id="WP_073364483.1">
    <property type="nucleotide sequence ID" value="NZ_FNTL01000004.1"/>
</dbReference>
<gene>
    <name evidence="5" type="ORF">SAMN04490220_3702</name>
</gene>
<keyword evidence="3" id="KW-0732">Signal</keyword>
<evidence type="ECO:0000256" key="2">
    <source>
        <dbReference type="ARBA" id="ARBA00007639"/>
    </source>
</evidence>
<dbReference type="InterPro" id="IPR006311">
    <property type="entry name" value="TAT_signal"/>
</dbReference>
<comment type="similarity">
    <text evidence="2">Belongs to the bacterial solute-binding protein 2 family.</text>
</comment>
<dbReference type="SUPFAM" id="SSF53822">
    <property type="entry name" value="Periplasmic binding protein-like I"/>
    <property type="match status" value="1"/>
</dbReference>
<sequence length="435" mass="47528">MRRVSDEQKLVNAASGLRDPLARRSFLKLATLAGAGIAAAPLLAACTRESAATSGTIQSATGVDLQTGRISQQIYGLTNDYWNSWNAGYEAATEALQCNARQFYHDNDPAKQVGQLQTVKATGSRMLIGAPATAGIVPAMARTIQENQTYWVPSWEIQPWLTPSDVGDFLVTHVTPPSEKIAYEVATELFRQIGNAGKVVHIAGLRGSTPDLYRSAGLARAVAENPGIELVGGLYGEWDREKSRSVMLNMVTAYPDMVAVFAQSDAQANGVLSVLEERNMRHVKVSGIDGNKENLQKIMTGPNMAVTHMSVPPHLAAYSAVAVFDALNGWKPALPERMMYQESTLITHENAEAAYDKVYRGRLPYDVAKMSRTLNPRDWDPQNLMIPIDPELHWRGIDKAGRSLNGAYSEPGAEAEFDRVAAEYADRYKSGPFKS</sequence>
<organism evidence="5 6">
    <name type="scientific">Rhodococcus jostii</name>
    <dbReference type="NCBI Taxonomy" id="132919"/>
    <lineage>
        <taxon>Bacteria</taxon>
        <taxon>Bacillati</taxon>
        <taxon>Actinomycetota</taxon>
        <taxon>Actinomycetes</taxon>
        <taxon>Mycobacteriales</taxon>
        <taxon>Nocardiaceae</taxon>
        <taxon>Rhodococcus</taxon>
    </lineage>
</organism>